<keyword evidence="1" id="KW-0472">Membrane</keyword>
<gene>
    <name evidence="4" type="ORF">KDW96_13435</name>
</gene>
<evidence type="ECO:0000259" key="2">
    <source>
        <dbReference type="Pfam" id="PF13185"/>
    </source>
</evidence>
<evidence type="ECO:0000259" key="3">
    <source>
        <dbReference type="Pfam" id="PF16963"/>
    </source>
</evidence>
<dbReference type="InterPro" id="IPR038367">
    <property type="entry name" value="PelD_GGDEF_sf"/>
</dbReference>
<keyword evidence="1" id="KW-0812">Transmembrane</keyword>
<name>A0ABY5HC35_9PSED</name>
<feature type="domain" description="PelD GGDEF" evidence="3">
    <location>
        <begin position="323"/>
        <end position="445"/>
    </location>
</feature>
<feature type="domain" description="GAF" evidence="2">
    <location>
        <begin position="182"/>
        <end position="307"/>
    </location>
</feature>
<feature type="transmembrane region" description="Helical" evidence="1">
    <location>
        <begin position="92"/>
        <end position="111"/>
    </location>
</feature>
<protein>
    <submittedName>
        <fullName evidence="4">GAF domain-containing protein</fullName>
    </submittedName>
</protein>
<dbReference type="Proteomes" id="UP001059672">
    <property type="component" value="Chromosome"/>
</dbReference>
<sequence length="456" mass="50914">MESAHKDFTLAPRASSKVSWLETLLLSALAIGLGFWLSPADPLMVEAAFPWVIMAPLLLGMRYGFMNGLASAAMLVLALFLCRAYGDGLYQEMPASFIVGVLISGMLVGEFRDIWERRLERLDLANDYRQLRLDEFTRAHYILRISHDRLEQRVASTDQSLRSSLLGLRSQLRALPRGDDALATLAASILNLLAMYGSFRVAGLYRVDAQGRIDAEALSRIGEVSPLRTDDLLVRQCLKRGELVSVREALLESGEHRQHSIYQVCVPLVDTEGRVLAMLAVEQMPFFAFNERTLSLLMILAGHIADLLLSDPLALQLPDSDAQGFSQNLKRSLIDAQTHALEAYLYAFELEPRAHSDELLRLIEGSQRGLDLQLRLSNQRGHACVLVLLPLTSAEGAQGYLLRLSKLLHERFGLDQGLDSLGVITHAYDLDARNEREALRHFLYNECAFSDQQVAI</sequence>
<evidence type="ECO:0000313" key="4">
    <source>
        <dbReference type="EMBL" id="UTW09915.1"/>
    </source>
</evidence>
<evidence type="ECO:0000313" key="5">
    <source>
        <dbReference type="Proteomes" id="UP001059672"/>
    </source>
</evidence>
<dbReference type="Gene3D" id="3.30.70.2880">
    <property type="match status" value="1"/>
</dbReference>
<reference evidence="4" key="1">
    <citation type="submission" date="2021-04" db="EMBL/GenBank/DDBJ databases">
        <title>Oceanospirillales bacteria with DddD are important DMSP degraders in coastal seawater.</title>
        <authorList>
            <person name="Liu J."/>
        </authorList>
    </citation>
    <scope>NUCLEOTIDE SEQUENCE</scope>
    <source>
        <strain evidence="4">D13-4</strain>
    </source>
</reference>
<accession>A0ABY5HC35</accession>
<feature type="transmembrane region" description="Helical" evidence="1">
    <location>
        <begin position="20"/>
        <end position="37"/>
    </location>
</feature>
<evidence type="ECO:0000256" key="1">
    <source>
        <dbReference type="SAM" id="Phobius"/>
    </source>
</evidence>
<proteinExistence type="predicted"/>
<dbReference type="RefSeq" id="WP_255840527.1">
    <property type="nucleotide sequence ID" value="NZ_CP073346.1"/>
</dbReference>
<organism evidence="4 5">
    <name type="scientific">Pseudomonas benzenivorans</name>
    <dbReference type="NCBI Taxonomy" id="556533"/>
    <lineage>
        <taxon>Bacteria</taxon>
        <taxon>Pseudomonadati</taxon>
        <taxon>Pseudomonadota</taxon>
        <taxon>Gammaproteobacteria</taxon>
        <taxon>Pseudomonadales</taxon>
        <taxon>Pseudomonadaceae</taxon>
        <taxon>Pseudomonas</taxon>
    </lineage>
</organism>
<dbReference type="Pfam" id="PF16963">
    <property type="entry name" value="PelD_GGDEF"/>
    <property type="match status" value="1"/>
</dbReference>
<dbReference type="SUPFAM" id="SSF55781">
    <property type="entry name" value="GAF domain-like"/>
    <property type="match status" value="1"/>
</dbReference>
<keyword evidence="1" id="KW-1133">Transmembrane helix</keyword>
<feature type="transmembrane region" description="Helical" evidence="1">
    <location>
        <begin position="68"/>
        <end position="86"/>
    </location>
</feature>
<dbReference type="Pfam" id="PF13185">
    <property type="entry name" value="GAF_2"/>
    <property type="match status" value="1"/>
</dbReference>
<dbReference type="InterPro" id="IPR029016">
    <property type="entry name" value="GAF-like_dom_sf"/>
</dbReference>
<dbReference type="InterPro" id="IPR031583">
    <property type="entry name" value="PelD_GGDEF"/>
</dbReference>
<dbReference type="Gene3D" id="3.30.450.40">
    <property type="match status" value="1"/>
</dbReference>
<dbReference type="EMBL" id="CP073346">
    <property type="protein sequence ID" value="UTW09915.1"/>
    <property type="molecule type" value="Genomic_DNA"/>
</dbReference>
<dbReference type="InterPro" id="IPR003018">
    <property type="entry name" value="GAF"/>
</dbReference>
<keyword evidence="5" id="KW-1185">Reference proteome</keyword>